<reference evidence="1 2" key="1">
    <citation type="submission" date="2020-08" db="EMBL/GenBank/DDBJ databases">
        <title>Putative novel bacterial strains isolated from necrotic wheat leaf tissues caused by Xanthomonas translucens.</title>
        <authorList>
            <person name="Tambong J.T."/>
        </authorList>
    </citation>
    <scope>NUCLEOTIDE SEQUENCE [LARGE SCALE GENOMIC DNA]</scope>
    <source>
        <strain evidence="2">DOAB 1063</strain>
    </source>
</reference>
<dbReference type="EMBL" id="JACONT010000006">
    <property type="protein sequence ID" value="MBC3940935.1"/>
    <property type="molecule type" value="Genomic_DNA"/>
</dbReference>
<sequence>MADLAIVFHWPPAAMDEMTIADLMRWRMRAAERHNPES</sequence>
<accession>A0ABR7AKF2</accession>
<protein>
    <submittedName>
        <fullName evidence="1">GpE family phage tail protein</fullName>
    </submittedName>
</protein>
<evidence type="ECO:0000313" key="1">
    <source>
        <dbReference type="EMBL" id="MBC3940935.1"/>
    </source>
</evidence>
<proteinExistence type="predicted"/>
<dbReference type="RefSeq" id="WP_187502716.1">
    <property type="nucleotide sequence ID" value="NZ_CP162536.1"/>
</dbReference>
<gene>
    <name evidence="1" type="ORF">H8S47_04460</name>
</gene>
<dbReference type="InterPro" id="IPR009493">
    <property type="entry name" value="P2_GpE"/>
</dbReference>
<comment type="caution">
    <text evidence="1">The sequence shown here is derived from an EMBL/GenBank/DDBJ whole genome shotgun (WGS) entry which is preliminary data.</text>
</comment>
<keyword evidence="2" id="KW-1185">Reference proteome</keyword>
<evidence type="ECO:0000313" key="2">
    <source>
        <dbReference type="Proteomes" id="UP000597613"/>
    </source>
</evidence>
<organism evidence="1 2">
    <name type="scientific">Sphingomonas albertensis</name>
    <dbReference type="NCBI Taxonomy" id="2762591"/>
    <lineage>
        <taxon>Bacteria</taxon>
        <taxon>Pseudomonadati</taxon>
        <taxon>Pseudomonadota</taxon>
        <taxon>Alphaproteobacteria</taxon>
        <taxon>Sphingomonadales</taxon>
        <taxon>Sphingomonadaceae</taxon>
        <taxon>Sphingomonas</taxon>
    </lineage>
</organism>
<dbReference type="Pfam" id="PF06528">
    <property type="entry name" value="Phage_P2_GpE"/>
    <property type="match status" value="1"/>
</dbReference>
<name>A0ABR7AKF2_9SPHN</name>
<dbReference type="Proteomes" id="UP000597613">
    <property type="component" value="Unassembled WGS sequence"/>
</dbReference>